<feature type="binding site" evidence="5">
    <location>
        <position position="431"/>
    </location>
    <ligand>
        <name>substrate</name>
    </ligand>
</feature>
<dbReference type="InterPro" id="IPR029066">
    <property type="entry name" value="PLP-binding_barrel"/>
</dbReference>
<evidence type="ECO:0000313" key="9">
    <source>
        <dbReference type="Proteomes" id="UP000256379"/>
    </source>
</evidence>
<dbReference type="EC" id="4.1.1.20" evidence="5"/>
<dbReference type="GO" id="GO:0030170">
    <property type="term" value="F:pyridoxal phosphate binding"/>
    <property type="evidence" value="ECO:0007669"/>
    <property type="project" value="UniProtKB-UniRule"/>
</dbReference>
<keyword evidence="5" id="KW-0028">Amino-acid biosynthesis</keyword>
<keyword evidence="9" id="KW-1185">Reference proteome</keyword>
<gene>
    <name evidence="5" type="primary">lysA</name>
    <name evidence="8" type="ORF">CQA53_06705</name>
</gene>
<comment type="pathway">
    <text evidence="5">Amino-acid biosynthesis; L-lysine biosynthesis via DAP pathway; L-lysine from DL-2,6-diaminopimelate: step 1/1.</text>
</comment>
<comment type="catalytic activity">
    <reaction evidence="5">
        <text>meso-2,6-diaminopimelate + H(+) = L-lysine + CO2</text>
        <dbReference type="Rhea" id="RHEA:15101"/>
        <dbReference type="ChEBI" id="CHEBI:15378"/>
        <dbReference type="ChEBI" id="CHEBI:16526"/>
        <dbReference type="ChEBI" id="CHEBI:32551"/>
        <dbReference type="ChEBI" id="CHEBI:57791"/>
        <dbReference type="EC" id="4.1.1.20"/>
    </reaction>
</comment>
<feature type="binding site" evidence="5">
    <location>
        <position position="300"/>
    </location>
    <ligand>
        <name>substrate</name>
    </ligand>
</feature>
<accession>A0A3D8IL12</accession>
<keyword evidence="5" id="KW-0457">Lysine biosynthesis</keyword>
<comment type="caution">
    <text evidence="8">The sequence shown here is derived from an EMBL/GenBank/DDBJ whole genome shotgun (WGS) entry which is preliminary data.</text>
</comment>
<feature type="binding site" evidence="5">
    <location>
        <position position="336"/>
    </location>
    <ligand>
        <name>substrate</name>
    </ligand>
</feature>
<dbReference type="CDD" id="cd06828">
    <property type="entry name" value="PLPDE_III_DapDC"/>
    <property type="match status" value="1"/>
</dbReference>
<dbReference type="PRINTS" id="PR01181">
    <property type="entry name" value="DAPDCRBXLASE"/>
</dbReference>
<sequence length="478" mass="53877">MKYFTTNYDFHELAKQYGTPLYLYDIDTLSGRYNEIKDSFSGFKSLVCYALKANSNLSIIKVLAKLGSGADCVSLNEVKRAIIAGIPTYKIIFSGVGKEDYEIEEALRLGILFLNVESEMELLRIENLAKKIAGEKKIGNQHSVDFHQENTLYSSHSLNQNEENIFQARISIRVNPDVNAKTHPYISTGLHENKFGLDIQTAKRLYLYAHKSPFLNPIGIHYHIGSQILDDTPLLESSIKILELTKSLLSANIKLKFFDIGGGFGISYHNEKPFAIQEYISNIIRKIDALDLTTICEPGRFIMGNSGAILTRVIGEKYTPNKRFVIVDCAMNDLIRPSLYHAYHNIAYLGSSLNQCKQIPTNTESLKHNHNTLSTQSNDAQQMANDSQSQEFTKCDIVGAICESGDYLARDRELPKCHADDLLLIESSGAYGYSMASNYNSRMKPAEVALFQGNHYLIKEREKFDESVENELANLKEF</sequence>
<dbReference type="UniPathway" id="UPA00034">
    <property type="reaction ID" value="UER00027"/>
</dbReference>
<dbReference type="SUPFAM" id="SSF51419">
    <property type="entry name" value="PLP-binding barrel"/>
    <property type="match status" value="1"/>
</dbReference>
<proteinExistence type="inferred from homology"/>
<dbReference type="Gene3D" id="3.20.20.10">
    <property type="entry name" value="Alanine racemase"/>
    <property type="match status" value="1"/>
</dbReference>
<dbReference type="AlphaFoldDB" id="A0A3D8IL12"/>
<comment type="function">
    <text evidence="5">Specifically catalyzes the decarboxylation of meso-diaminopimelate (meso-DAP) to L-lysine.</text>
</comment>
<dbReference type="OrthoDB" id="9802241at2"/>
<dbReference type="InterPro" id="IPR000183">
    <property type="entry name" value="Orn/DAP/Arg_de-COase"/>
</dbReference>
<keyword evidence="2 5" id="KW-0210">Decarboxylase</keyword>
<dbReference type="HAMAP" id="MF_02120">
    <property type="entry name" value="LysA"/>
    <property type="match status" value="1"/>
</dbReference>
<dbReference type="InterPro" id="IPR022644">
    <property type="entry name" value="De-COase2_N"/>
</dbReference>
<dbReference type="RefSeq" id="WP_115543248.1">
    <property type="nucleotide sequence ID" value="NZ_NXLQ01000014.1"/>
</dbReference>
<dbReference type="PANTHER" id="PTHR43727:SF2">
    <property type="entry name" value="GROUP IV DECARBOXYLASE"/>
    <property type="match status" value="1"/>
</dbReference>
<dbReference type="InterPro" id="IPR022657">
    <property type="entry name" value="De-COase2_CS"/>
</dbReference>
<evidence type="ECO:0000256" key="4">
    <source>
        <dbReference type="ARBA" id="ARBA00023239"/>
    </source>
</evidence>
<dbReference type="EMBL" id="NXLQ01000014">
    <property type="protein sequence ID" value="RDU65261.1"/>
    <property type="molecule type" value="Genomic_DNA"/>
</dbReference>
<dbReference type="InterPro" id="IPR009006">
    <property type="entry name" value="Ala_racemase/Decarboxylase_C"/>
</dbReference>
<keyword evidence="3 5" id="KW-0663">Pyridoxal phosphate</keyword>
<feature type="modified residue" description="N6-(pyridoxal phosphate)lysine" evidence="5 6">
    <location>
        <position position="52"/>
    </location>
</feature>
<dbReference type="PANTHER" id="PTHR43727">
    <property type="entry name" value="DIAMINOPIMELATE DECARBOXYLASE"/>
    <property type="match status" value="1"/>
</dbReference>
<dbReference type="InterPro" id="IPR022653">
    <property type="entry name" value="De-COase2_pyr-phos_BS"/>
</dbReference>
<evidence type="ECO:0000313" key="8">
    <source>
        <dbReference type="EMBL" id="RDU65261.1"/>
    </source>
</evidence>
<dbReference type="PROSITE" id="PS00878">
    <property type="entry name" value="ODR_DC_2_1"/>
    <property type="match status" value="1"/>
</dbReference>
<feature type="binding site" evidence="5">
    <location>
        <position position="340"/>
    </location>
    <ligand>
        <name>substrate</name>
    </ligand>
</feature>
<dbReference type="InterPro" id="IPR002986">
    <property type="entry name" value="DAP_deCOOHase_LysA"/>
</dbReference>
<evidence type="ECO:0000256" key="2">
    <source>
        <dbReference type="ARBA" id="ARBA00022793"/>
    </source>
</evidence>
<dbReference type="PRINTS" id="PR01179">
    <property type="entry name" value="ODADCRBXLASE"/>
</dbReference>
<name>A0A3D8IL12_9HELI</name>
<comment type="cofactor">
    <cofactor evidence="1 5 6">
        <name>pyridoxal 5'-phosphate</name>
        <dbReference type="ChEBI" id="CHEBI:597326"/>
    </cofactor>
</comment>
<comment type="similarity">
    <text evidence="5">Belongs to the Orn/Lys/Arg decarboxylase class-II family. LysA subfamily.</text>
</comment>
<dbReference type="GO" id="GO:0009089">
    <property type="term" value="P:lysine biosynthetic process via diaminopimelate"/>
    <property type="evidence" value="ECO:0007669"/>
    <property type="project" value="UniProtKB-UniRule"/>
</dbReference>
<feature type="active site" description="Proton donor" evidence="6">
    <location>
        <position position="402"/>
    </location>
</feature>
<dbReference type="Gene3D" id="2.40.37.10">
    <property type="entry name" value="Lyase, Ornithine Decarboxylase, Chain A, domain 1"/>
    <property type="match status" value="1"/>
</dbReference>
<dbReference type="GO" id="GO:0008836">
    <property type="term" value="F:diaminopimelate decarboxylase activity"/>
    <property type="evidence" value="ECO:0007669"/>
    <property type="project" value="UniProtKB-UniRule"/>
</dbReference>
<feature type="binding site" evidence="5">
    <location>
        <position position="431"/>
    </location>
    <ligand>
        <name>pyridoxal 5'-phosphate</name>
        <dbReference type="ChEBI" id="CHEBI:597326"/>
    </ligand>
</feature>
<protein>
    <recommendedName>
        <fullName evidence="5">Diaminopimelate decarboxylase</fullName>
        <shortName evidence="5">DAP decarboxylase</shortName>
        <shortName evidence="5">DAPDC</shortName>
        <ecNumber evidence="5">4.1.1.20</ecNumber>
    </recommendedName>
</protein>
<feature type="binding site" evidence="5">
    <location>
        <position position="403"/>
    </location>
    <ligand>
        <name>substrate</name>
    </ligand>
</feature>
<dbReference type="SUPFAM" id="SSF50621">
    <property type="entry name" value="Alanine racemase C-terminal domain-like"/>
    <property type="match status" value="1"/>
</dbReference>
<evidence type="ECO:0000256" key="6">
    <source>
        <dbReference type="PIRSR" id="PIRSR600183-50"/>
    </source>
</evidence>
<dbReference type="PROSITE" id="PS00879">
    <property type="entry name" value="ODR_DC_2_2"/>
    <property type="match status" value="1"/>
</dbReference>
<keyword evidence="4 5" id="KW-0456">Lyase</keyword>
<evidence type="ECO:0000259" key="7">
    <source>
        <dbReference type="Pfam" id="PF02784"/>
    </source>
</evidence>
<organism evidence="8 9">
    <name type="scientific">Helicobacter didelphidarum</name>
    <dbReference type="NCBI Taxonomy" id="2040648"/>
    <lineage>
        <taxon>Bacteria</taxon>
        <taxon>Pseudomonadati</taxon>
        <taxon>Campylobacterota</taxon>
        <taxon>Epsilonproteobacteria</taxon>
        <taxon>Campylobacterales</taxon>
        <taxon>Helicobacteraceae</taxon>
        <taxon>Helicobacter</taxon>
    </lineage>
</organism>
<evidence type="ECO:0000256" key="5">
    <source>
        <dbReference type="HAMAP-Rule" id="MF_02120"/>
    </source>
</evidence>
<evidence type="ECO:0000256" key="3">
    <source>
        <dbReference type="ARBA" id="ARBA00022898"/>
    </source>
</evidence>
<reference evidence="8 9" key="1">
    <citation type="submission" date="2018-04" db="EMBL/GenBank/DDBJ databases">
        <title>Novel Campyloabacter and Helicobacter Species and Strains.</title>
        <authorList>
            <person name="Mannion A.J."/>
            <person name="Shen Z."/>
            <person name="Fox J.G."/>
        </authorList>
    </citation>
    <scope>NUCLEOTIDE SEQUENCE [LARGE SCALE GENOMIC DNA]</scope>
    <source>
        <strain evidence="8 9">MIT 17-337</strain>
    </source>
</reference>
<feature type="binding site" evidence="5">
    <location>
        <position position="263"/>
    </location>
    <ligand>
        <name>pyridoxal 5'-phosphate</name>
        <dbReference type="ChEBI" id="CHEBI:597326"/>
    </ligand>
</feature>
<feature type="binding site" evidence="5">
    <location>
        <begin position="297"/>
        <end position="300"/>
    </location>
    <ligand>
        <name>pyridoxal 5'-phosphate</name>
        <dbReference type="ChEBI" id="CHEBI:597326"/>
    </ligand>
</feature>
<evidence type="ECO:0000256" key="1">
    <source>
        <dbReference type="ARBA" id="ARBA00001933"/>
    </source>
</evidence>
<dbReference type="Proteomes" id="UP000256379">
    <property type="component" value="Unassembled WGS sequence"/>
</dbReference>
<dbReference type="Pfam" id="PF02784">
    <property type="entry name" value="Orn_Arg_deC_N"/>
    <property type="match status" value="1"/>
</dbReference>
<comment type="subunit">
    <text evidence="5">Homodimer.</text>
</comment>
<feature type="domain" description="Orn/DAP/Arg decarboxylase 2 N-terminal" evidence="7">
    <location>
        <begin position="29"/>
        <end position="303"/>
    </location>
</feature>